<gene>
    <name evidence="4" type="ORF">H7C19_32890</name>
</gene>
<feature type="domain" description="Amidohydrolase 3" evidence="3">
    <location>
        <begin position="45"/>
        <end position="382"/>
    </location>
</feature>
<dbReference type="InterPro" id="IPR013108">
    <property type="entry name" value="Amidohydro_3"/>
</dbReference>
<evidence type="ECO:0000256" key="1">
    <source>
        <dbReference type="ARBA" id="ARBA00022723"/>
    </source>
</evidence>
<evidence type="ECO:0000313" key="5">
    <source>
        <dbReference type="Proteomes" id="UP000547209"/>
    </source>
</evidence>
<evidence type="ECO:0000313" key="4">
    <source>
        <dbReference type="EMBL" id="MBB6675467.1"/>
    </source>
</evidence>
<dbReference type="Proteomes" id="UP000547209">
    <property type="component" value="Unassembled WGS sequence"/>
</dbReference>
<dbReference type="FunFam" id="3.20.20.140:FF:000019">
    <property type="entry name" value="Cytosine deaminase"/>
    <property type="match status" value="1"/>
</dbReference>
<keyword evidence="5" id="KW-1185">Reference proteome</keyword>
<protein>
    <submittedName>
        <fullName evidence="4">Amidohydrolase family protein</fullName>
    </submittedName>
</protein>
<dbReference type="Gene3D" id="2.30.40.10">
    <property type="entry name" value="Urease, subunit C, domain 1"/>
    <property type="match status" value="1"/>
</dbReference>
<dbReference type="GO" id="GO:0016814">
    <property type="term" value="F:hydrolase activity, acting on carbon-nitrogen (but not peptide) bonds, in cyclic amidines"/>
    <property type="evidence" value="ECO:0007669"/>
    <property type="project" value="TreeGrafter"/>
</dbReference>
<dbReference type="GO" id="GO:0019239">
    <property type="term" value="F:deaminase activity"/>
    <property type="evidence" value="ECO:0007669"/>
    <property type="project" value="UniProtKB-ARBA"/>
</dbReference>
<comment type="caution">
    <text evidence="4">The sequence shown here is derived from an EMBL/GenBank/DDBJ whole genome shotgun (WGS) entry which is preliminary data.</text>
</comment>
<reference evidence="4 5" key="1">
    <citation type="submission" date="2020-08" db="EMBL/GenBank/DDBJ databases">
        <title>Cohnella phylogeny.</title>
        <authorList>
            <person name="Dunlap C."/>
        </authorList>
    </citation>
    <scope>NUCLEOTIDE SEQUENCE [LARGE SCALE GENOMIC DNA]</scope>
    <source>
        <strain evidence="4 5">DSM 28246</strain>
    </source>
</reference>
<sequence>MDTLIREAFDPYAGERVDVGVRDGVIAFVRPSAGGSGDASREAGETVDARGWLLIPGLTETHIHLDKAFLASRLPRAASDVKDAIAMTAALKSGYTVADIAERSGRALDRAARFGVTRMRAHVEIDPVLGLTGWEAALALREARAGEIDLQLVAFPQEGIHQAPGTAALLEEAARRGADAVGGVPYNDKDAMAHLEYVFRLAASAGLPVDLHLDFSDDPEQLAILDVIALTERYGMQGRVAVGHLTSLGSVPPDRARLIAAGIAAAGISVFALPATDLYLNGRGDAYRHRRGLTAVGILLEEGANVCVGTNNLRNAFTPFGTGDPLDMALLLAQTAYLGSEADAMRLLGMCTGRAAEALGVSDPGIRPGAPANMLLVRADGVQDLIYDRPRERVLWRKGKRVAETSLCSQIFRPLNG</sequence>
<dbReference type="CDD" id="cd01293">
    <property type="entry name" value="Bact_CD"/>
    <property type="match status" value="1"/>
</dbReference>
<keyword evidence="2 4" id="KW-0378">Hydrolase</keyword>
<evidence type="ECO:0000256" key="2">
    <source>
        <dbReference type="ARBA" id="ARBA00022801"/>
    </source>
</evidence>
<dbReference type="InterPro" id="IPR011059">
    <property type="entry name" value="Metal-dep_hydrolase_composite"/>
</dbReference>
<dbReference type="SUPFAM" id="SSF51556">
    <property type="entry name" value="Metallo-dependent hydrolases"/>
    <property type="match status" value="1"/>
</dbReference>
<dbReference type="GO" id="GO:0046872">
    <property type="term" value="F:metal ion binding"/>
    <property type="evidence" value="ECO:0007669"/>
    <property type="project" value="UniProtKB-KW"/>
</dbReference>
<accession>A0A7X0RXI4</accession>
<dbReference type="AlphaFoldDB" id="A0A7X0RXI4"/>
<dbReference type="EMBL" id="JACJVP010000077">
    <property type="protein sequence ID" value="MBB6675467.1"/>
    <property type="molecule type" value="Genomic_DNA"/>
</dbReference>
<keyword evidence="1" id="KW-0479">Metal-binding</keyword>
<dbReference type="Gene3D" id="3.20.20.140">
    <property type="entry name" value="Metal-dependent hydrolases"/>
    <property type="match status" value="1"/>
</dbReference>
<dbReference type="RefSeq" id="WP_185673319.1">
    <property type="nucleotide sequence ID" value="NZ_JACJVP010000077.1"/>
</dbReference>
<evidence type="ECO:0000259" key="3">
    <source>
        <dbReference type="Pfam" id="PF07969"/>
    </source>
</evidence>
<dbReference type="InterPro" id="IPR032466">
    <property type="entry name" value="Metal_Hydrolase"/>
</dbReference>
<dbReference type="InterPro" id="IPR052349">
    <property type="entry name" value="Metallo-hydrolase_Enzymes"/>
</dbReference>
<proteinExistence type="predicted"/>
<dbReference type="PANTHER" id="PTHR32027">
    <property type="entry name" value="CYTOSINE DEAMINASE"/>
    <property type="match status" value="1"/>
</dbReference>
<dbReference type="Pfam" id="PF07969">
    <property type="entry name" value="Amidohydro_3"/>
    <property type="match status" value="1"/>
</dbReference>
<organism evidence="4 5">
    <name type="scientific">Cohnella nanjingensis</name>
    <dbReference type="NCBI Taxonomy" id="1387779"/>
    <lineage>
        <taxon>Bacteria</taxon>
        <taxon>Bacillati</taxon>
        <taxon>Bacillota</taxon>
        <taxon>Bacilli</taxon>
        <taxon>Bacillales</taxon>
        <taxon>Paenibacillaceae</taxon>
        <taxon>Cohnella</taxon>
    </lineage>
</organism>
<name>A0A7X0RXI4_9BACL</name>
<dbReference type="PANTHER" id="PTHR32027:SF9">
    <property type="entry name" value="BLL3847 PROTEIN"/>
    <property type="match status" value="1"/>
</dbReference>
<dbReference type="SUPFAM" id="SSF51338">
    <property type="entry name" value="Composite domain of metallo-dependent hydrolases"/>
    <property type="match status" value="1"/>
</dbReference>